<comment type="caution">
    <text evidence="1">The sequence shown here is derived from an EMBL/GenBank/DDBJ whole genome shotgun (WGS) entry which is preliminary data.</text>
</comment>
<evidence type="ECO:0008006" key="3">
    <source>
        <dbReference type="Google" id="ProtNLM"/>
    </source>
</evidence>
<evidence type="ECO:0000313" key="1">
    <source>
        <dbReference type="EMBL" id="KAK3053813.1"/>
    </source>
</evidence>
<gene>
    <name evidence="1" type="ORF">LTR09_005093</name>
</gene>
<organism evidence="1 2">
    <name type="scientific">Extremus antarcticus</name>
    <dbReference type="NCBI Taxonomy" id="702011"/>
    <lineage>
        <taxon>Eukaryota</taxon>
        <taxon>Fungi</taxon>
        <taxon>Dikarya</taxon>
        <taxon>Ascomycota</taxon>
        <taxon>Pezizomycotina</taxon>
        <taxon>Dothideomycetes</taxon>
        <taxon>Dothideomycetidae</taxon>
        <taxon>Mycosphaerellales</taxon>
        <taxon>Extremaceae</taxon>
        <taxon>Extremus</taxon>
    </lineage>
</organism>
<dbReference type="InterPro" id="IPR038883">
    <property type="entry name" value="AN11006-like"/>
</dbReference>
<dbReference type="PANTHER" id="PTHR42085">
    <property type="entry name" value="F-BOX DOMAIN-CONTAINING PROTEIN"/>
    <property type="match status" value="1"/>
</dbReference>
<keyword evidence="2" id="KW-1185">Reference proteome</keyword>
<dbReference type="Proteomes" id="UP001271007">
    <property type="component" value="Unassembled WGS sequence"/>
</dbReference>
<reference evidence="1" key="1">
    <citation type="submission" date="2023-04" db="EMBL/GenBank/DDBJ databases">
        <title>Black Yeasts Isolated from many extreme environments.</title>
        <authorList>
            <person name="Coleine C."/>
            <person name="Stajich J.E."/>
            <person name="Selbmann L."/>
        </authorList>
    </citation>
    <scope>NUCLEOTIDE SEQUENCE</scope>
    <source>
        <strain evidence="1">CCFEE 5312</strain>
    </source>
</reference>
<accession>A0AAJ0G8X2</accession>
<protein>
    <recommendedName>
        <fullName evidence="3">F-box domain-containing protein</fullName>
    </recommendedName>
</protein>
<dbReference type="AlphaFoldDB" id="A0AAJ0G8X2"/>
<sequence>MGLLDLPTELRIHIFSYLPDFHPGRTETVGPNVRITPAICRISRRLREEALPLYAKTASFSIQTDDDVHSQNSRMSIWLDALSPEALALVHSLQLSRHWQIQQPSRWQGHVGFYVRLQRLRTAWLFIAGTYPIANDVRGMRAESVELLRSVVERRGVGEKGLVRGDVEFVVAAMEIVAEHPVPAFDVEQSEEEGRRRKGVWRIMERGLAELGSGDVEDVSTRPFFTPY</sequence>
<dbReference type="EMBL" id="JAWDJX010000014">
    <property type="protein sequence ID" value="KAK3053813.1"/>
    <property type="molecule type" value="Genomic_DNA"/>
</dbReference>
<name>A0AAJ0G8X2_9PEZI</name>
<evidence type="ECO:0000313" key="2">
    <source>
        <dbReference type="Proteomes" id="UP001271007"/>
    </source>
</evidence>
<dbReference type="PANTHER" id="PTHR42085:SF1">
    <property type="entry name" value="F-BOX DOMAIN-CONTAINING PROTEIN"/>
    <property type="match status" value="1"/>
</dbReference>
<proteinExistence type="predicted"/>